<dbReference type="PANTHER" id="PTHR28629">
    <property type="entry name" value="TRIOKINASE/FMN CYCLASE"/>
    <property type="match status" value="1"/>
</dbReference>
<keyword evidence="7" id="KW-0418">Kinase</keyword>
<evidence type="ECO:0000256" key="11">
    <source>
        <dbReference type="ARBA" id="ARBA00045490"/>
    </source>
</evidence>
<accession>A0A8S1GV71</accession>
<keyword evidence="5" id="KW-0808">Transferase</keyword>
<evidence type="ECO:0000256" key="8">
    <source>
        <dbReference type="ARBA" id="ARBA00022840"/>
    </source>
</evidence>
<dbReference type="GO" id="GO:0005524">
    <property type="term" value="F:ATP binding"/>
    <property type="evidence" value="ECO:0007669"/>
    <property type="project" value="UniProtKB-KW"/>
</dbReference>
<evidence type="ECO:0000256" key="6">
    <source>
        <dbReference type="ARBA" id="ARBA00022741"/>
    </source>
</evidence>
<dbReference type="SUPFAM" id="SSF101473">
    <property type="entry name" value="DhaL-like"/>
    <property type="match status" value="1"/>
</dbReference>
<dbReference type="EMBL" id="CAJGYM010000005">
    <property type="protein sequence ID" value="CAD6186911.1"/>
    <property type="molecule type" value="Genomic_DNA"/>
</dbReference>
<dbReference type="AlphaFoldDB" id="A0A8S1GV71"/>
<keyword evidence="6" id="KW-0547">Nucleotide-binding</keyword>
<dbReference type="InterPro" id="IPR036117">
    <property type="entry name" value="DhaL_dom_sf"/>
</dbReference>
<dbReference type="PROSITE" id="PS51480">
    <property type="entry name" value="DHAL"/>
    <property type="match status" value="1"/>
</dbReference>
<evidence type="ECO:0000256" key="3">
    <source>
        <dbReference type="ARBA" id="ARBA00012578"/>
    </source>
</evidence>
<comment type="subunit">
    <text evidence="12">Homodimer. Interacts with IFIH1 (via the CARD domains), the interaction is inhibited by viral infection.</text>
</comment>
<dbReference type="Gene3D" id="3.40.50.10440">
    <property type="entry name" value="Dihydroxyacetone kinase, domain 1"/>
    <property type="match status" value="1"/>
</dbReference>
<evidence type="ECO:0000256" key="7">
    <source>
        <dbReference type="ARBA" id="ARBA00022777"/>
    </source>
</evidence>
<evidence type="ECO:0000256" key="10">
    <source>
        <dbReference type="ARBA" id="ARBA00032426"/>
    </source>
</evidence>
<comment type="catalytic activity">
    <reaction evidence="14">
        <text>FAD = riboflavin cyclic-4',5'-phosphate + AMP + H(+)</text>
        <dbReference type="Rhea" id="RHEA:13729"/>
        <dbReference type="ChEBI" id="CHEBI:15378"/>
        <dbReference type="ChEBI" id="CHEBI:57692"/>
        <dbReference type="ChEBI" id="CHEBI:76202"/>
        <dbReference type="ChEBI" id="CHEBI:456215"/>
        <dbReference type="EC" id="4.6.1.15"/>
    </reaction>
</comment>
<dbReference type="OrthoDB" id="1724672at2759"/>
<name>A0A8S1GV71_9PELO</name>
<proteinExistence type="predicted"/>
<gene>
    <name evidence="18" type="ORF">CAUJ_LOCUS2830</name>
</gene>
<dbReference type="Gene3D" id="1.25.40.340">
    <property type="match status" value="1"/>
</dbReference>
<reference evidence="18" key="1">
    <citation type="submission" date="2020-10" db="EMBL/GenBank/DDBJ databases">
        <authorList>
            <person name="Kikuchi T."/>
        </authorList>
    </citation>
    <scope>NUCLEOTIDE SEQUENCE</scope>
    <source>
        <strain evidence="18">NKZ352</strain>
    </source>
</reference>
<feature type="domain" description="DhaL" evidence="16">
    <location>
        <begin position="376"/>
        <end position="569"/>
    </location>
</feature>
<dbReference type="PANTHER" id="PTHR28629:SF4">
    <property type="entry name" value="TRIOKINASE_FMN CYCLASE"/>
    <property type="match status" value="1"/>
</dbReference>
<comment type="catalytic activity">
    <reaction evidence="13">
        <text>D-glyceraldehyde + ATP = D-glyceraldehyde 3-phosphate + ADP + H(+)</text>
        <dbReference type="Rhea" id="RHEA:13941"/>
        <dbReference type="ChEBI" id="CHEBI:15378"/>
        <dbReference type="ChEBI" id="CHEBI:17378"/>
        <dbReference type="ChEBI" id="CHEBI:30616"/>
        <dbReference type="ChEBI" id="CHEBI:59776"/>
        <dbReference type="ChEBI" id="CHEBI:456216"/>
        <dbReference type="EC" id="2.7.1.28"/>
    </reaction>
</comment>
<dbReference type="FunFam" id="1.25.40.340:FF:000001">
    <property type="entry name" value="Dihydroxyacetone kinase 1"/>
    <property type="match status" value="1"/>
</dbReference>
<evidence type="ECO:0000313" key="18">
    <source>
        <dbReference type="EMBL" id="CAD6186911.1"/>
    </source>
</evidence>
<keyword evidence="19" id="KW-1185">Reference proteome</keyword>
<evidence type="ECO:0000256" key="14">
    <source>
        <dbReference type="ARBA" id="ARBA00048526"/>
    </source>
</evidence>
<comment type="catalytic activity">
    <reaction evidence="15">
        <text>dihydroxyacetone + ATP = dihydroxyacetone phosphate + ADP + H(+)</text>
        <dbReference type="Rhea" id="RHEA:15773"/>
        <dbReference type="ChEBI" id="CHEBI:15378"/>
        <dbReference type="ChEBI" id="CHEBI:16016"/>
        <dbReference type="ChEBI" id="CHEBI:30616"/>
        <dbReference type="ChEBI" id="CHEBI:57642"/>
        <dbReference type="ChEBI" id="CHEBI:456216"/>
        <dbReference type="EC" id="2.7.1.29"/>
    </reaction>
</comment>
<dbReference type="EC" id="2.7.1.29" evidence="1"/>
<evidence type="ECO:0000256" key="12">
    <source>
        <dbReference type="ARBA" id="ARBA00046681"/>
    </source>
</evidence>
<evidence type="ECO:0000256" key="13">
    <source>
        <dbReference type="ARBA" id="ARBA00047974"/>
    </source>
</evidence>
<evidence type="ECO:0000256" key="1">
    <source>
        <dbReference type="ARBA" id="ARBA00012107"/>
    </source>
</evidence>
<feature type="domain" description="DhaK" evidence="17">
    <location>
        <begin position="8"/>
        <end position="338"/>
    </location>
</feature>
<comment type="function">
    <text evidence="11">Catalyzes both the phosphorylation of dihydroxyacetone and of glyceraldehyde, and the splitting of ribonucleoside diphosphate-X compounds among which FAD is the best substrate. Represses IFIH1-mediated cellular antiviral response.</text>
</comment>
<evidence type="ECO:0000256" key="2">
    <source>
        <dbReference type="ARBA" id="ARBA00012110"/>
    </source>
</evidence>
<keyword evidence="8" id="KW-0067">ATP-binding</keyword>
<dbReference type="EC" id="4.6.1.15" evidence="3"/>
<evidence type="ECO:0000256" key="15">
    <source>
        <dbReference type="ARBA" id="ARBA00048898"/>
    </source>
</evidence>
<evidence type="ECO:0000259" key="17">
    <source>
        <dbReference type="PROSITE" id="PS51481"/>
    </source>
</evidence>
<evidence type="ECO:0000256" key="4">
    <source>
        <dbReference type="ARBA" id="ARBA00018932"/>
    </source>
</evidence>
<dbReference type="SUPFAM" id="SSF82549">
    <property type="entry name" value="DAK1/DegV-like"/>
    <property type="match status" value="1"/>
</dbReference>
<evidence type="ECO:0000313" key="19">
    <source>
        <dbReference type="Proteomes" id="UP000835052"/>
    </source>
</evidence>
<dbReference type="InterPro" id="IPR004007">
    <property type="entry name" value="DhaL_dom"/>
</dbReference>
<dbReference type="InterPro" id="IPR004006">
    <property type="entry name" value="DhaK_dom"/>
</dbReference>
<dbReference type="PROSITE" id="PS51481">
    <property type="entry name" value="DHAK"/>
    <property type="match status" value="1"/>
</dbReference>
<dbReference type="SMART" id="SM01120">
    <property type="entry name" value="Dak2"/>
    <property type="match status" value="1"/>
</dbReference>
<evidence type="ECO:0000256" key="5">
    <source>
        <dbReference type="ARBA" id="ARBA00022679"/>
    </source>
</evidence>
<dbReference type="Pfam" id="PF02734">
    <property type="entry name" value="Dak2"/>
    <property type="match status" value="1"/>
</dbReference>
<organism evidence="18 19">
    <name type="scientific">Caenorhabditis auriculariae</name>
    <dbReference type="NCBI Taxonomy" id="2777116"/>
    <lineage>
        <taxon>Eukaryota</taxon>
        <taxon>Metazoa</taxon>
        <taxon>Ecdysozoa</taxon>
        <taxon>Nematoda</taxon>
        <taxon>Chromadorea</taxon>
        <taxon>Rhabditida</taxon>
        <taxon>Rhabditina</taxon>
        <taxon>Rhabditomorpha</taxon>
        <taxon>Rhabditoidea</taxon>
        <taxon>Rhabditidae</taxon>
        <taxon>Peloderinae</taxon>
        <taxon>Caenorhabditis</taxon>
    </lineage>
</organism>
<protein>
    <recommendedName>
        <fullName evidence="4">Triokinase/FMN cyclase</fullName>
        <ecNumber evidence="2">2.7.1.28</ecNumber>
        <ecNumber evidence="1">2.7.1.29</ecNumber>
        <ecNumber evidence="3">4.6.1.15</ecNumber>
    </recommendedName>
    <alternativeName>
        <fullName evidence="10">Bifunctional ATP-dependent dihydroxyacetone kinase/FAD-AMP lyase (cyclizing)</fullName>
    </alternativeName>
</protein>
<dbReference type="InterPro" id="IPR050861">
    <property type="entry name" value="Dihydroxyacetone_Kinase"/>
</dbReference>
<sequence length="577" mass="62337">MSKKFVNNVEEAVNDALRGLVGSSDQLQLHPLYCGGAKKEKESLWWPEEALDTSHTRQVRLPSRFDVFSSGYVGEGLLTAAVAGDVFASPPSRHIQQALQATQSEEGTILFITNYTGDRLNFGLAAERFQENGKNKVKTLLISDDVAIDSPSNCVGKRGLAGAVLTIKIAGAMSECGKSMSEIYEKCLEINENLGTLGVSLYPGAVPGKRRGSEIPEDEIEVGLGIHGEPGKHRKPYSKAGEIFEDILGTLQHKMQLKPKEELFVLLNNLGSVSNLEMNILTGELVKWCDARKLKILRLFVGSYMTSLDSHGVSVTFLKNFSNDLTEYLDAPTKAPGWSGHLAVHHPVCENRKEKQEKMETGNLDISKSGAMGDEHSIRECVKAVCAAMGREEENLNELDSAAGDGDCGTTFATASKAIFSSMDSLVCSHPQTLLQQIANIFEQTVGGTCGALYALMLNSASKAFDTKSNSESCAEALRLANDTLQKYGGARPGDRTMVDALDAAVGKLADGGNEINWEEAMKASEKAAEETAKQKATVGRASYTSEKSQKRPDAGAIAITKWLRAIHEVIHSTSNT</sequence>
<comment type="caution">
    <text evidence="18">The sequence shown here is derived from an EMBL/GenBank/DDBJ whole genome shotgun (WGS) entry which is preliminary data.</text>
</comment>
<keyword evidence="9" id="KW-0170">Cobalt</keyword>
<dbReference type="Pfam" id="PF02733">
    <property type="entry name" value="Dak1"/>
    <property type="match status" value="1"/>
</dbReference>
<dbReference type="Gene3D" id="3.30.1180.20">
    <property type="entry name" value="Dihydroxyacetone kinase, domain 2"/>
    <property type="match status" value="1"/>
</dbReference>
<dbReference type="GO" id="GO:0034012">
    <property type="term" value="F:FAD-AMP lyase (cyclizing) activity"/>
    <property type="evidence" value="ECO:0007669"/>
    <property type="project" value="UniProtKB-EC"/>
</dbReference>
<dbReference type="Proteomes" id="UP000835052">
    <property type="component" value="Unassembled WGS sequence"/>
</dbReference>
<dbReference type="GO" id="GO:0050354">
    <property type="term" value="F:triokinase activity"/>
    <property type="evidence" value="ECO:0007669"/>
    <property type="project" value="UniProtKB-EC"/>
</dbReference>
<evidence type="ECO:0000256" key="9">
    <source>
        <dbReference type="ARBA" id="ARBA00023285"/>
    </source>
</evidence>
<evidence type="ECO:0000259" key="16">
    <source>
        <dbReference type="PROSITE" id="PS51480"/>
    </source>
</evidence>
<dbReference type="GO" id="GO:0005829">
    <property type="term" value="C:cytosol"/>
    <property type="evidence" value="ECO:0007669"/>
    <property type="project" value="TreeGrafter"/>
</dbReference>
<dbReference type="GO" id="GO:0004371">
    <property type="term" value="F:glycerone kinase activity"/>
    <property type="evidence" value="ECO:0007669"/>
    <property type="project" value="UniProtKB-EC"/>
</dbReference>
<dbReference type="EC" id="2.7.1.28" evidence="2"/>
<dbReference type="GO" id="GO:0019563">
    <property type="term" value="P:glycerol catabolic process"/>
    <property type="evidence" value="ECO:0007669"/>
    <property type="project" value="TreeGrafter"/>
</dbReference>